<protein>
    <recommendedName>
        <fullName evidence="2">PD-(D/E)XK nuclease-like domain-containing protein</fullName>
    </recommendedName>
</protein>
<feature type="compositionally biased region" description="Low complexity" evidence="1">
    <location>
        <begin position="44"/>
        <end position="53"/>
    </location>
</feature>
<dbReference type="InterPro" id="IPR046797">
    <property type="entry name" value="PDDEXK_12"/>
</dbReference>
<dbReference type="Pfam" id="PF20516">
    <property type="entry name" value="PDDEXK_12"/>
    <property type="match status" value="1"/>
</dbReference>
<name>A0A9P9FWC2_FUSRE</name>
<dbReference type="RefSeq" id="XP_046041315.1">
    <property type="nucleotide sequence ID" value="XM_046196469.1"/>
</dbReference>
<dbReference type="OrthoDB" id="4161186at2759"/>
<keyword evidence="4" id="KW-1185">Reference proteome</keyword>
<feature type="compositionally biased region" description="Polar residues" evidence="1">
    <location>
        <begin position="26"/>
        <end position="43"/>
    </location>
</feature>
<evidence type="ECO:0000259" key="2">
    <source>
        <dbReference type="Pfam" id="PF20516"/>
    </source>
</evidence>
<dbReference type="Proteomes" id="UP000720189">
    <property type="component" value="Unassembled WGS sequence"/>
</dbReference>
<dbReference type="GeneID" id="70226423"/>
<evidence type="ECO:0000313" key="3">
    <source>
        <dbReference type="EMBL" id="KAH7208412.1"/>
    </source>
</evidence>
<organism evidence="3 4">
    <name type="scientific">Fusarium redolens</name>
    <dbReference type="NCBI Taxonomy" id="48865"/>
    <lineage>
        <taxon>Eukaryota</taxon>
        <taxon>Fungi</taxon>
        <taxon>Dikarya</taxon>
        <taxon>Ascomycota</taxon>
        <taxon>Pezizomycotina</taxon>
        <taxon>Sordariomycetes</taxon>
        <taxon>Hypocreomycetidae</taxon>
        <taxon>Hypocreales</taxon>
        <taxon>Nectriaceae</taxon>
        <taxon>Fusarium</taxon>
        <taxon>Fusarium redolens species complex</taxon>
    </lineage>
</organism>
<reference evidence="3" key="1">
    <citation type="journal article" date="2021" name="Nat. Commun.">
        <title>Genetic determinants of endophytism in the Arabidopsis root mycobiome.</title>
        <authorList>
            <person name="Mesny F."/>
            <person name="Miyauchi S."/>
            <person name="Thiergart T."/>
            <person name="Pickel B."/>
            <person name="Atanasova L."/>
            <person name="Karlsson M."/>
            <person name="Huettel B."/>
            <person name="Barry K.W."/>
            <person name="Haridas S."/>
            <person name="Chen C."/>
            <person name="Bauer D."/>
            <person name="Andreopoulos W."/>
            <person name="Pangilinan J."/>
            <person name="LaButti K."/>
            <person name="Riley R."/>
            <person name="Lipzen A."/>
            <person name="Clum A."/>
            <person name="Drula E."/>
            <person name="Henrissat B."/>
            <person name="Kohler A."/>
            <person name="Grigoriev I.V."/>
            <person name="Martin F.M."/>
            <person name="Hacquard S."/>
        </authorList>
    </citation>
    <scope>NUCLEOTIDE SEQUENCE</scope>
    <source>
        <strain evidence="3">MPI-CAGE-AT-0023</strain>
    </source>
</reference>
<dbReference type="AlphaFoldDB" id="A0A9P9FWC2"/>
<comment type="caution">
    <text evidence="3">The sequence shown here is derived from an EMBL/GenBank/DDBJ whole genome shotgun (WGS) entry which is preliminary data.</text>
</comment>
<dbReference type="EMBL" id="JAGMUX010000033">
    <property type="protein sequence ID" value="KAH7208412.1"/>
    <property type="molecule type" value="Genomic_DNA"/>
</dbReference>
<evidence type="ECO:0000256" key="1">
    <source>
        <dbReference type="SAM" id="MobiDB-lite"/>
    </source>
</evidence>
<accession>A0A9P9FWC2</accession>
<feature type="compositionally biased region" description="Basic and acidic residues" evidence="1">
    <location>
        <begin position="14"/>
        <end position="25"/>
    </location>
</feature>
<feature type="domain" description="PD-(D/E)XK nuclease-like" evidence="2">
    <location>
        <begin position="148"/>
        <end position="394"/>
    </location>
</feature>
<sequence>MQPSTPSKSPVKRTAHDATDNDETPRASTTSGKDLRSNAASFHSESQSETSSRTSKRSKRSQSPTKNFPLYGPEGRRLTRGSLNSMINQGASSATLRHLIRQMKRVFLQHEIMPRRCKSQIEKLPEVVYSVEPLLDYMFYDDGSIEGKELTDRARAEELVRRASRIAERSGDCASMLSDEAAWNNLVHTPLLEILVSEMGDIPAYAILDFMPCTTTNIDSTYHRFAESSSRVDYIFRIRPKRDPTVNTENILIAQPQQRPQQILQTQQAVQYAALCFNWTSDKILQQYPLGISIETKRHGGDIAKGEQQLAIWHAAQWEFLIARAGDASVSQLGFLPGIVVQGHSWSLVITTRSQATTTVLPSIEFGRTDSTIGVFQVIAGLQKLRAWTLEMLWPWYKRNLPELKNSTVSSLPQTVVIE</sequence>
<feature type="region of interest" description="Disordered" evidence="1">
    <location>
        <begin position="1"/>
        <end position="80"/>
    </location>
</feature>
<proteinExistence type="predicted"/>
<evidence type="ECO:0000313" key="4">
    <source>
        <dbReference type="Proteomes" id="UP000720189"/>
    </source>
</evidence>
<gene>
    <name evidence="3" type="ORF">BKA55DRAFT_600047</name>
</gene>